<accession>A0A3B0T1H7</accession>
<gene>
    <name evidence="1" type="ORF">MNBD_BACTEROID03-732</name>
</gene>
<proteinExistence type="predicted"/>
<reference evidence="1" key="1">
    <citation type="submission" date="2018-06" db="EMBL/GenBank/DDBJ databases">
        <authorList>
            <person name="Zhirakovskaya E."/>
        </authorList>
    </citation>
    <scope>NUCLEOTIDE SEQUENCE</scope>
</reference>
<evidence type="ECO:0008006" key="2">
    <source>
        <dbReference type="Google" id="ProtNLM"/>
    </source>
</evidence>
<dbReference type="AlphaFoldDB" id="A0A3B0T1H7"/>
<dbReference type="SUPFAM" id="SSF53850">
    <property type="entry name" value="Periplasmic binding protein-like II"/>
    <property type="match status" value="1"/>
</dbReference>
<name>A0A3B0T1H7_9ZZZZ</name>
<evidence type="ECO:0000313" key="1">
    <source>
        <dbReference type="EMBL" id="VAW10750.1"/>
    </source>
</evidence>
<dbReference type="Gene3D" id="3.40.190.10">
    <property type="entry name" value="Periplasmic binding protein-like II"/>
    <property type="match status" value="1"/>
</dbReference>
<sequence>MKNRFLILALSLLYLPLMAQTTQAQDTLLVGYTTAPPFIVQNDALLEGINIWLWQRVANDLGLKYKLVPMGFQICLISSKKEASILALTL</sequence>
<organism evidence="1">
    <name type="scientific">hydrothermal vent metagenome</name>
    <dbReference type="NCBI Taxonomy" id="652676"/>
    <lineage>
        <taxon>unclassified sequences</taxon>
        <taxon>metagenomes</taxon>
        <taxon>ecological metagenomes</taxon>
    </lineage>
</organism>
<dbReference type="EMBL" id="UOEL01000036">
    <property type="protein sequence ID" value="VAW10750.1"/>
    <property type="molecule type" value="Genomic_DNA"/>
</dbReference>
<protein>
    <recommendedName>
        <fullName evidence="2">Solute-binding protein family 3/N-terminal domain-containing protein</fullName>
    </recommendedName>
</protein>